<keyword evidence="3" id="KW-0472">Membrane</keyword>
<proteinExistence type="predicted"/>
<dbReference type="SUPFAM" id="SSF47473">
    <property type="entry name" value="EF-hand"/>
    <property type="match status" value="1"/>
</dbReference>
<name>A0A1I8JQB5_9PLAT</name>
<evidence type="ECO:0000256" key="2">
    <source>
        <dbReference type="SAM" id="Coils"/>
    </source>
</evidence>
<dbReference type="PROSITE" id="PS50222">
    <property type="entry name" value="EF_HAND_2"/>
    <property type="match status" value="1"/>
</dbReference>
<dbReference type="PROSITE" id="PS00018">
    <property type="entry name" value="EF_HAND_1"/>
    <property type="match status" value="1"/>
</dbReference>
<evidence type="ECO:0000256" key="1">
    <source>
        <dbReference type="ARBA" id="ARBA00022837"/>
    </source>
</evidence>
<dbReference type="InterPro" id="IPR011992">
    <property type="entry name" value="EF-hand-dom_pair"/>
</dbReference>
<accession>A0A1I8JQB5</accession>
<keyword evidence="3" id="KW-0812">Transmembrane</keyword>
<dbReference type="WBParaSite" id="snap_masked-unitig_32873-processed-gene-0.0-mRNA-1">
    <property type="protein sequence ID" value="snap_masked-unitig_32873-processed-gene-0.0-mRNA-1"/>
    <property type="gene ID" value="snap_masked-unitig_32873-processed-gene-0.0"/>
</dbReference>
<feature type="transmembrane region" description="Helical" evidence="3">
    <location>
        <begin position="24"/>
        <end position="43"/>
    </location>
</feature>
<dbReference type="CDD" id="cd00051">
    <property type="entry name" value="EFh"/>
    <property type="match status" value="1"/>
</dbReference>
<feature type="transmembrane region" description="Helical" evidence="3">
    <location>
        <begin position="124"/>
        <end position="148"/>
    </location>
</feature>
<feature type="coiled-coil region" evidence="2">
    <location>
        <begin position="393"/>
        <end position="490"/>
    </location>
</feature>
<protein>
    <submittedName>
        <fullName evidence="6">EF-hand domain-containing protein</fullName>
    </submittedName>
</protein>
<dbReference type="InterPro" id="IPR002048">
    <property type="entry name" value="EF_hand_dom"/>
</dbReference>
<keyword evidence="5" id="KW-1185">Reference proteome</keyword>
<evidence type="ECO:0000259" key="4">
    <source>
        <dbReference type="PROSITE" id="PS50222"/>
    </source>
</evidence>
<evidence type="ECO:0000313" key="5">
    <source>
        <dbReference type="Proteomes" id="UP000095280"/>
    </source>
</evidence>
<feature type="domain" description="EF-hand" evidence="4">
    <location>
        <begin position="219"/>
        <end position="254"/>
    </location>
</feature>
<dbReference type="AlphaFoldDB" id="A0A1I8JQB5"/>
<dbReference type="Proteomes" id="UP000095280">
    <property type="component" value="Unplaced"/>
</dbReference>
<evidence type="ECO:0000313" key="6">
    <source>
        <dbReference type="WBParaSite" id="snap_masked-unitig_32873-processed-gene-0.0-mRNA-1"/>
    </source>
</evidence>
<evidence type="ECO:0000256" key="3">
    <source>
        <dbReference type="SAM" id="Phobius"/>
    </source>
</evidence>
<sequence>MQLACTQPVSAFCRELGLQLHRTLYSSGALLFLCSVLLLPLMLRRSAHTKPRLAACLAAFAIRGRLRTVAISVFTGSAAEQALLLRLQLLGDPEYLRLIRRYLDADVDTLLRLAGLPLVGHMRVVLLSAAFFNGLSCLLLVGCANFILRYLATVAWAVEAAVEEVEPQDLAERQPPGEQFGSARAARYATGELFALCDTEAKGFIVRSDMRRLCDLLPLTADEVDGVFDKLDGDGNGQLTLDEFTSGFGAFVGISAGSYASAGGPEGASHQQQHCHGGANCDEYCLDEDEHFQKTVNKLIESGIFQDEDSLREMWSRLQTEQPDLLPCLECLLVKMTDEIAKSQASYRTLEKAMRTVQCLAQVQKLFQKNDGSRGGDEAPVRGNGGQVRAERMQVLAEQRAREKQLRLEMEREIREKEKLCHELMSNHEALEKRLAVLNQARSESAQENERLAKERDSLEVELAESREALDDSRSYIDELQRKLKEDRRRRAVSAMRLTEGIALERRAWSIEDLREANRRLKDQSDIAGGVDGRGKGFDEIVHFREDGDERRGFNRQELLQSLLASAAVV</sequence>
<dbReference type="Gene3D" id="1.10.238.10">
    <property type="entry name" value="EF-hand"/>
    <property type="match status" value="1"/>
</dbReference>
<dbReference type="SMART" id="SM00054">
    <property type="entry name" value="EFh"/>
    <property type="match status" value="2"/>
</dbReference>
<organism evidence="5 6">
    <name type="scientific">Macrostomum lignano</name>
    <dbReference type="NCBI Taxonomy" id="282301"/>
    <lineage>
        <taxon>Eukaryota</taxon>
        <taxon>Metazoa</taxon>
        <taxon>Spiralia</taxon>
        <taxon>Lophotrochozoa</taxon>
        <taxon>Platyhelminthes</taxon>
        <taxon>Rhabditophora</taxon>
        <taxon>Macrostomorpha</taxon>
        <taxon>Macrostomida</taxon>
        <taxon>Macrostomidae</taxon>
        <taxon>Macrostomum</taxon>
    </lineage>
</organism>
<keyword evidence="2" id="KW-0175">Coiled coil</keyword>
<dbReference type="InterPro" id="IPR018247">
    <property type="entry name" value="EF_Hand_1_Ca_BS"/>
</dbReference>
<dbReference type="GO" id="GO:0005509">
    <property type="term" value="F:calcium ion binding"/>
    <property type="evidence" value="ECO:0007669"/>
    <property type="project" value="InterPro"/>
</dbReference>
<reference evidence="6" key="1">
    <citation type="submission" date="2016-11" db="UniProtKB">
        <authorList>
            <consortium name="WormBaseParasite"/>
        </authorList>
    </citation>
    <scope>IDENTIFICATION</scope>
</reference>
<keyword evidence="1" id="KW-0106">Calcium</keyword>
<keyword evidence="3" id="KW-1133">Transmembrane helix</keyword>